<dbReference type="Proteomes" id="UP000780875">
    <property type="component" value="Unassembled WGS sequence"/>
</dbReference>
<gene>
    <name evidence="3" type="ORF">K8U61_09050</name>
</gene>
<protein>
    <recommendedName>
        <fullName evidence="5">PH domain-containing protein</fullName>
    </recommendedName>
</protein>
<feature type="transmembrane region" description="Helical" evidence="2">
    <location>
        <begin position="20"/>
        <end position="38"/>
    </location>
</feature>
<evidence type="ECO:0008006" key="5">
    <source>
        <dbReference type="Google" id="ProtNLM"/>
    </source>
</evidence>
<keyword evidence="2" id="KW-1133">Transmembrane helix</keyword>
<accession>A0ABS7UBQ8</accession>
<feature type="transmembrane region" description="Helical" evidence="2">
    <location>
        <begin position="44"/>
        <end position="63"/>
    </location>
</feature>
<sequence length="186" mass="19883">MAADRVRVPALLSRERTMWVSVAAAVVGAVAVLAYVGATQPANLPFVVAVAVLLVVALVFVAGRRTWVDRARGAVVREIVFVPRGPVTWADAERVAFTRNHAGALLLEVRGAGRRTSLYLPLLAVDIGGDRCQDPAFLRVLADEVARWAPSRASVADQLRTQADHLDAGGDVRSSPLARRLSTRGS</sequence>
<dbReference type="EMBL" id="JAIQZJ010000004">
    <property type="protein sequence ID" value="MBZ5738307.1"/>
    <property type="molecule type" value="Genomic_DNA"/>
</dbReference>
<keyword evidence="4" id="KW-1185">Reference proteome</keyword>
<name>A0ABS7UBQ8_9ACTN</name>
<evidence type="ECO:0000313" key="4">
    <source>
        <dbReference type="Proteomes" id="UP000780875"/>
    </source>
</evidence>
<feature type="region of interest" description="Disordered" evidence="1">
    <location>
        <begin position="167"/>
        <end position="186"/>
    </location>
</feature>
<evidence type="ECO:0000313" key="3">
    <source>
        <dbReference type="EMBL" id="MBZ5738307.1"/>
    </source>
</evidence>
<keyword evidence="2" id="KW-0812">Transmembrane</keyword>
<keyword evidence="2" id="KW-0472">Membrane</keyword>
<proteinExistence type="predicted"/>
<reference evidence="3 4" key="1">
    <citation type="submission" date="2021-09" db="EMBL/GenBank/DDBJ databases">
        <title>Whole genome sequence of Nocardioides sp. GBK3QG-3.</title>
        <authorList>
            <person name="Tuo L."/>
        </authorList>
    </citation>
    <scope>NUCLEOTIDE SEQUENCE [LARGE SCALE GENOMIC DNA]</scope>
    <source>
        <strain evidence="3 4">GBK3QG-3</strain>
    </source>
</reference>
<organism evidence="3 4">
    <name type="scientific">Nocardioides mangrovi</name>
    <dbReference type="NCBI Taxonomy" id="2874580"/>
    <lineage>
        <taxon>Bacteria</taxon>
        <taxon>Bacillati</taxon>
        <taxon>Actinomycetota</taxon>
        <taxon>Actinomycetes</taxon>
        <taxon>Propionibacteriales</taxon>
        <taxon>Nocardioidaceae</taxon>
        <taxon>Nocardioides</taxon>
    </lineage>
</organism>
<dbReference type="RefSeq" id="WP_224122680.1">
    <property type="nucleotide sequence ID" value="NZ_JAIQZJ010000004.1"/>
</dbReference>
<evidence type="ECO:0000256" key="1">
    <source>
        <dbReference type="SAM" id="MobiDB-lite"/>
    </source>
</evidence>
<evidence type="ECO:0000256" key="2">
    <source>
        <dbReference type="SAM" id="Phobius"/>
    </source>
</evidence>
<comment type="caution">
    <text evidence="3">The sequence shown here is derived from an EMBL/GenBank/DDBJ whole genome shotgun (WGS) entry which is preliminary data.</text>
</comment>